<dbReference type="Gramene" id="PRQ22286">
    <property type="protein sequence ID" value="PRQ22286"/>
    <property type="gene ID" value="RchiOBHm_Chr6g0248641"/>
</dbReference>
<evidence type="ECO:0000313" key="2">
    <source>
        <dbReference type="EMBL" id="PRQ22286.1"/>
    </source>
</evidence>
<name>A0A2P6PK49_ROSCH</name>
<evidence type="ECO:0000259" key="1">
    <source>
        <dbReference type="PROSITE" id="PS50181"/>
    </source>
</evidence>
<dbReference type="Pfam" id="PF00646">
    <property type="entry name" value="F-box"/>
    <property type="match status" value="1"/>
</dbReference>
<dbReference type="Proteomes" id="UP000238479">
    <property type="component" value="Chromosome 6"/>
</dbReference>
<proteinExistence type="predicted"/>
<dbReference type="PROSITE" id="PS50181">
    <property type="entry name" value="FBOX"/>
    <property type="match status" value="1"/>
</dbReference>
<comment type="caution">
    <text evidence="2">The sequence shown here is derived from an EMBL/GenBank/DDBJ whole genome shotgun (WGS) entry which is preliminary data.</text>
</comment>
<gene>
    <name evidence="2" type="ORF">RchiOBHm_Chr6g0248641</name>
</gene>
<dbReference type="SUPFAM" id="SSF52047">
    <property type="entry name" value="RNI-like"/>
    <property type="match status" value="1"/>
</dbReference>
<feature type="domain" description="F-box" evidence="1">
    <location>
        <begin position="2"/>
        <end position="50"/>
    </location>
</feature>
<evidence type="ECO:0000313" key="3">
    <source>
        <dbReference type="Proteomes" id="UP000238479"/>
    </source>
</evidence>
<dbReference type="STRING" id="74649.A0A2P6PK49"/>
<dbReference type="PANTHER" id="PTHR31639:SF93">
    <property type="entry name" value="F-BOX_FBD_LRR PROTEIN"/>
    <property type="match status" value="1"/>
</dbReference>
<dbReference type="InterPro" id="IPR036047">
    <property type="entry name" value="F-box-like_dom_sf"/>
</dbReference>
<protein>
    <submittedName>
        <fullName evidence="2">Putative F-box domain, leucine-rich repeat domain, L domain-containing protein</fullName>
    </submittedName>
</protein>
<dbReference type="PANTHER" id="PTHR31639">
    <property type="entry name" value="F-BOX PROTEIN-LIKE"/>
    <property type="match status" value="1"/>
</dbReference>
<dbReference type="OMA" id="LECFSWD"/>
<dbReference type="Pfam" id="PF24758">
    <property type="entry name" value="LRR_At5g56370"/>
    <property type="match status" value="1"/>
</dbReference>
<accession>A0A2P6PK49</accession>
<dbReference type="AlphaFoldDB" id="A0A2P6PK49"/>
<reference evidence="2 3" key="1">
    <citation type="journal article" date="2018" name="Nat. Genet.">
        <title>The Rosa genome provides new insights in the design of modern roses.</title>
        <authorList>
            <person name="Bendahmane M."/>
        </authorList>
    </citation>
    <scope>NUCLEOTIDE SEQUENCE [LARGE SCALE GENOMIC DNA]</scope>
    <source>
        <strain evidence="3">cv. Old Blush</strain>
    </source>
</reference>
<dbReference type="EMBL" id="PDCK01000044">
    <property type="protein sequence ID" value="PRQ22286.1"/>
    <property type="molecule type" value="Genomic_DNA"/>
</dbReference>
<sequence length="204" mass="23556">MLDRISNLPDDVTENIVSRLPLREATRTSVLSSKWRYKSAMLQDLAFDDKCLSTQRRTTFVNVVDHVLLLHIGPLCKFMLYCINPLVPTPSHDIDRWVTHLSRNSIKQLIVYPWTSKRYNMPSSLFSCQDLVCLESYMCLLSPPSTFRGFRNLKYLTICYVNLSQVVVENLISCSPLLKRITARHCDGFTNLKIDAPNLDYFLC</sequence>
<dbReference type="InterPro" id="IPR055411">
    <property type="entry name" value="LRR_FXL15/At3g58940/PEG3-like"/>
</dbReference>
<keyword evidence="3" id="KW-1185">Reference proteome</keyword>
<dbReference type="InterPro" id="IPR001810">
    <property type="entry name" value="F-box_dom"/>
</dbReference>
<dbReference type="SUPFAM" id="SSF81383">
    <property type="entry name" value="F-box domain"/>
    <property type="match status" value="1"/>
</dbReference>
<organism evidence="2 3">
    <name type="scientific">Rosa chinensis</name>
    <name type="common">China rose</name>
    <dbReference type="NCBI Taxonomy" id="74649"/>
    <lineage>
        <taxon>Eukaryota</taxon>
        <taxon>Viridiplantae</taxon>
        <taxon>Streptophyta</taxon>
        <taxon>Embryophyta</taxon>
        <taxon>Tracheophyta</taxon>
        <taxon>Spermatophyta</taxon>
        <taxon>Magnoliopsida</taxon>
        <taxon>eudicotyledons</taxon>
        <taxon>Gunneridae</taxon>
        <taxon>Pentapetalae</taxon>
        <taxon>rosids</taxon>
        <taxon>fabids</taxon>
        <taxon>Rosales</taxon>
        <taxon>Rosaceae</taxon>
        <taxon>Rosoideae</taxon>
        <taxon>Rosoideae incertae sedis</taxon>
        <taxon>Rosa</taxon>
    </lineage>
</organism>